<dbReference type="GO" id="GO:0070098">
    <property type="term" value="P:chemokine-mediated signaling pathway"/>
    <property type="evidence" value="ECO:0007669"/>
    <property type="project" value="TreeGrafter"/>
</dbReference>
<evidence type="ECO:0000256" key="2">
    <source>
        <dbReference type="ARBA" id="ARBA00006894"/>
    </source>
</evidence>
<keyword evidence="11" id="KW-1185">Reference proteome</keyword>
<dbReference type="SUPFAM" id="SSF54117">
    <property type="entry name" value="Interleukin 8-like chemokines"/>
    <property type="match status" value="1"/>
</dbReference>
<dbReference type="FunFam" id="2.40.50.40:FF:000023">
    <property type="entry name" value="Lymphotactin isoform X1"/>
    <property type="match status" value="1"/>
</dbReference>
<feature type="region of interest" description="Disordered" evidence="8">
    <location>
        <begin position="239"/>
        <end position="260"/>
    </location>
</feature>
<dbReference type="InParanoid" id="L9KWD1"/>
<reference evidence="11" key="2">
    <citation type="journal article" date="2013" name="Nat. Commun.">
        <title>Genome of the Chinese tree shrew.</title>
        <authorList>
            <person name="Fan Y."/>
            <person name="Huang Z.Y."/>
            <person name="Cao C.C."/>
            <person name="Chen C.S."/>
            <person name="Chen Y.X."/>
            <person name="Fan D.D."/>
            <person name="He J."/>
            <person name="Hou H.L."/>
            <person name="Hu L."/>
            <person name="Hu X.T."/>
            <person name="Jiang X.T."/>
            <person name="Lai R."/>
            <person name="Lang Y.S."/>
            <person name="Liang B."/>
            <person name="Liao S.G."/>
            <person name="Mu D."/>
            <person name="Ma Y.Y."/>
            <person name="Niu Y.Y."/>
            <person name="Sun X.Q."/>
            <person name="Xia J.Q."/>
            <person name="Xiao J."/>
            <person name="Xiong Z.Q."/>
            <person name="Xu L."/>
            <person name="Yang L."/>
            <person name="Zhang Y."/>
            <person name="Zhao W."/>
            <person name="Zhao X.D."/>
            <person name="Zheng Y.T."/>
            <person name="Zhou J.M."/>
            <person name="Zhu Y.B."/>
            <person name="Zhang G.J."/>
            <person name="Wang J."/>
            <person name="Yao Y.G."/>
        </authorList>
    </citation>
    <scope>NUCLEOTIDE SEQUENCE [LARGE SCALE GENOMIC DNA]</scope>
</reference>
<evidence type="ECO:0000256" key="6">
    <source>
        <dbReference type="ARBA" id="ARBA00022729"/>
    </source>
</evidence>
<dbReference type="SMART" id="SM00199">
    <property type="entry name" value="SCY"/>
    <property type="match status" value="1"/>
</dbReference>
<dbReference type="Gene3D" id="2.40.50.40">
    <property type="match status" value="1"/>
</dbReference>
<evidence type="ECO:0000256" key="1">
    <source>
        <dbReference type="ARBA" id="ARBA00004613"/>
    </source>
</evidence>
<reference evidence="11" key="1">
    <citation type="submission" date="2012-07" db="EMBL/GenBank/DDBJ databases">
        <title>Genome of the Chinese tree shrew, a rising model animal genetically related to primates.</title>
        <authorList>
            <person name="Zhang G."/>
            <person name="Fan Y."/>
            <person name="Yao Y."/>
            <person name="Huang Z."/>
        </authorList>
    </citation>
    <scope>NUCLEOTIDE SEQUENCE [LARGE SCALE GENOMIC DNA]</scope>
</reference>
<evidence type="ECO:0000313" key="10">
    <source>
        <dbReference type="EMBL" id="ELW67250.1"/>
    </source>
</evidence>
<name>L9KWD1_TUPCH</name>
<dbReference type="InterPro" id="IPR036048">
    <property type="entry name" value="Interleukin_8-like_sf"/>
</dbReference>
<dbReference type="InterPro" id="IPR001811">
    <property type="entry name" value="Chemokine_IL8-like_dom"/>
</dbReference>
<dbReference type="GO" id="GO:0030335">
    <property type="term" value="P:positive regulation of cell migration"/>
    <property type="evidence" value="ECO:0007669"/>
    <property type="project" value="TreeGrafter"/>
</dbReference>
<keyword evidence="3" id="KW-0145">Chemotaxis</keyword>
<dbReference type="GO" id="GO:0061844">
    <property type="term" value="P:antimicrobial humoral immune response mediated by antimicrobial peptide"/>
    <property type="evidence" value="ECO:0007669"/>
    <property type="project" value="TreeGrafter"/>
</dbReference>
<accession>L9KWD1</accession>
<dbReference type="GO" id="GO:0006954">
    <property type="term" value="P:inflammatory response"/>
    <property type="evidence" value="ECO:0007669"/>
    <property type="project" value="TreeGrafter"/>
</dbReference>
<keyword evidence="7" id="KW-1015">Disulfide bond</keyword>
<dbReference type="CDD" id="cd00271">
    <property type="entry name" value="Chemokine_C"/>
    <property type="match status" value="1"/>
</dbReference>
<dbReference type="AlphaFoldDB" id="L9KWD1"/>
<organism evidence="10 11">
    <name type="scientific">Tupaia chinensis</name>
    <name type="common">Chinese tree shrew</name>
    <name type="synonym">Tupaia belangeri chinensis</name>
    <dbReference type="NCBI Taxonomy" id="246437"/>
    <lineage>
        <taxon>Eukaryota</taxon>
        <taxon>Metazoa</taxon>
        <taxon>Chordata</taxon>
        <taxon>Craniata</taxon>
        <taxon>Vertebrata</taxon>
        <taxon>Euteleostomi</taxon>
        <taxon>Mammalia</taxon>
        <taxon>Eutheria</taxon>
        <taxon>Euarchontoglires</taxon>
        <taxon>Scandentia</taxon>
        <taxon>Tupaiidae</taxon>
        <taxon>Tupaia</taxon>
    </lineage>
</organism>
<dbReference type="InterPro" id="IPR008105">
    <property type="entry name" value="Chemokine_XCL1/XCL2"/>
</dbReference>
<dbReference type="InterPro" id="IPR039809">
    <property type="entry name" value="Chemokine_b/g/d"/>
</dbReference>
<comment type="similarity">
    <text evidence="2">Belongs to the intercrine gamma family.</text>
</comment>
<dbReference type="GO" id="GO:0005615">
    <property type="term" value="C:extracellular space"/>
    <property type="evidence" value="ECO:0007669"/>
    <property type="project" value="UniProtKB-KW"/>
</dbReference>
<evidence type="ECO:0000256" key="5">
    <source>
        <dbReference type="ARBA" id="ARBA00022525"/>
    </source>
</evidence>
<comment type="subcellular location">
    <subcellularLocation>
        <location evidence="1">Secreted</location>
    </subcellularLocation>
</comment>
<protein>
    <submittedName>
        <fullName evidence="10">Lymphotactin</fullName>
    </submittedName>
</protein>
<sequence length="260" mass="27537">MSKEDAAELGGCTYGSLLDSYRWLHSNESVFGNWMEENTWPPVKKQQEKRFEGKLSSKREAQWCSNVRLSSHPGGDAAAAASPSHQHCNHEQLPAAPALTAAETKPGTTGSGTGSGGLGGLASVVPAGGDKKVRNKVLGTVKWFNPSGTTAMRPLILALLGVCCLATSLVEGVGNEVPEKSICVSLTTKRLPVNRIKTYTIREGSMRAVIFITRRGLQICADPEAGWVQTAVKILNSTSKAPTKPTGTQSSTRMSGTLTG</sequence>
<keyword evidence="4" id="KW-0202">Cytokine</keyword>
<feature type="domain" description="Chemokine interleukin-8-like" evidence="9">
    <location>
        <begin position="178"/>
        <end position="235"/>
    </location>
</feature>
<proteinExistence type="inferred from homology"/>
<dbReference type="PRINTS" id="PR01731">
    <property type="entry name" value="LYMPHOTACTIN"/>
</dbReference>
<keyword evidence="6" id="KW-0732">Signal</keyword>
<evidence type="ECO:0000256" key="4">
    <source>
        <dbReference type="ARBA" id="ARBA00022514"/>
    </source>
</evidence>
<evidence type="ECO:0000256" key="8">
    <source>
        <dbReference type="SAM" id="MobiDB-lite"/>
    </source>
</evidence>
<evidence type="ECO:0000256" key="7">
    <source>
        <dbReference type="ARBA" id="ARBA00023157"/>
    </source>
</evidence>
<dbReference type="PANTHER" id="PTHR12015:SF101">
    <property type="entry name" value="CYTOKINE SCM-1 BETA-RELATED"/>
    <property type="match status" value="1"/>
</dbReference>
<dbReference type="GO" id="GO:0048020">
    <property type="term" value="F:CCR chemokine receptor binding"/>
    <property type="evidence" value="ECO:0007669"/>
    <property type="project" value="TreeGrafter"/>
</dbReference>
<dbReference type="PANTHER" id="PTHR12015">
    <property type="entry name" value="SMALL INDUCIBLE CYTOKINE A"/>
    <property type="match status" value="1"/>
</dbReference>
<evidence type="ECO:0000256" key="3">
    <source>
        <dbReference type="ARBA" id="ARBA00022500"/>
    </source>
</evidence>
<dbReference type="Proteomes" id="UP000011518">
    <property type="component" value="Unassembled WGS sequence"/>
</dbReference>
<evidence type="ECO:0000259" key="9">
    <source>
        <dbReference type="SMART" id="SM00199"/>
    </source>
</evidence>
<dbReference type="eggNOG" id="ENOG502S6ZP">
    <property type="taxonomic scope" value="Eukaryota"/>
</dbReference>
<keyword evidence="5" id="KW-0964">Secreted</keyword>
<dbReference type="EMBL" id="KB320620">
    <property type="protein sequence ID" value="ELW67250.1"/>
    <property type="molecule type" value="Genomic_DNA"/>
</dbReference>
<dbReference type="STRING" id="246437.L9KWD1"/>
<gene>
    <name evidence="10" type="ORF">TREES_T100015922</name>
</gene>
<evidence type="ECO:0000313" key="11">
    <source>
        <dbReference type="Proteomes" id="UP000011518"/>
    </source>
</evidence>
<dbReference type="GO" id="GO:0008009">
    <property type="term" value="F:chemokine activity"/>
    <property type="evidence" value="ECO:0007669"/>
    <property type="project" value="InterPro"/>
</dbReference>
<dbReference type="Pfam" id="PF00048">
    <property type="entry name" value="IL8"/>
    <property type="match status" value="1"/>
</dbReference>